<name>A0ABR1Q9Q3_9PEZI</name>
<organism evidence="2 3">
    <name type="scientific">Apiospora aurea</name>
    <dbReference type="NCBI Taxonomy" id="335848"/>
    <lineage>
        <taxon>Eukaryota</taxon>
        <taxon>Fungi</taxon>
        <taxon>Dikarya</taxon>
        <taxon>Ascomycota</taxon>
        <taxon>Pezizomycotina</taxon>
        <taxon>Sordariomycetes</taxon>
        <taxon>Xylariomycetidae</taxon>
        <taxon>Amphisphaeriales</taxon>
        <taxon>Apiosporaceae</taxon>
        <taxon>Apiospora</taxon>
    </lineage>
</organism>
<evidence type="ECO:0000313" key="3">
    <source>
        <dbReference type="Proteomes" id="UP001391051"/>
    </source>
</evidence>
<feature type="region of interest" description="Disordered" evidence="1">
    <location>
        <begin position="1"/>
        <end position="20"/>
    </location>
</feature>
<accession>A0ABR1Q9Q3</accession>
<dbReference type="RefSeq" id="XP_066698785.1">
    <property type="nucleotide sequence ID" value="XM_066846387.1"/>
</dbReference>
<dbReference type="EMBL" id="JAQQWE010000006">
    <property type="protein sequence ID" value="KAK7949279.1"/>
    <property type="molecule type" value="Genomic_DNA"/>
</dbReference>
<comment type="caution">
    <text evidence="2">The sequence shown here is derived from an EMBL/GenBank/DDBJ whole genome shotgun (WGS) entry which is preliminary data.</text>
</comment>
<dbReference type="GeneID" id="92079449"/>
<evidence type="ECO:0000313" key="2">
    <source>
        <dbReference type="EMBL" id="KAK7949279.1"/>
    </source>
</evidence>
<gene>
    <name evidence="2" type="ORF">PG986_010165</name>
</gene>
<protein>
    <submittedName>
        <fullName evidence="2">Uncharacterized protein</fullName>
    </submittedName>
</protein>
<evidence type="ECO:0000256" key="1">
    <source>
        <dbReference type="SAM" id="MobiDB-lite"/>
    </source>
</evidence>
<keyword evidence="3" id="KW-1185">Reference proteome</keyword>
<dbReference type="Proteomes" id="UP001391051">
    <property type="component" value="Unassembled WGS sequence"/>
</dbReference>
<feature type="compositionally biased region" description="Polar residues" evidence="1">
    <location>
        <begin position="7"/>
        <end position="16"/>
    </location>
</feature>
<sequence length="170" mass="17857">MDCVRASTAQSRSSSWVPMGPPKLVSPVIAGPSGSSTLGRSPPLVTRIASMMAKKGFRAQDAVPHTIRARGGGKVPIRGVTSGSRVQGRARRFEEGEMVAGDPGLLEVAPAFPIGSRQLGTKGVISQQVGAGPELLRRVTQRGGGGDQGGWFESVLLDSSQPQILFLRER</sequence>
<proteinExistence type="predicted"/>
<reference evidence="2 3" key="1">
    <citation type="submission" date="2023-01" db="EMBL/GenBank/DDBJ databases">
        <title>Analysis of 21 Apiospora genomes using comparative genomics revels a genus with tremendous synthesis potential of carbohydrate active enzymes and secondary metabolites.</title>
        <authorList>
            <person name="Sorensen T."/>
        </authorList>
    </citation>
    <scope>NUCLEOTIDE SEQUENCE [LARGE SCALE GENOMIC DNA]</scope>
    <source>
        <strain evidence="2 3">CBS 24483</strain>
    </source>
</reference>
<feature type="region of interest" description="Disordered" evidence="1">
    <location>
        <begin position="69"/>
        <end position="89"/>
    </location>
</feature>